<accession>A0A6A6B212</accession>
<dbReference type="GeneID" id="54300089"/>
<dbReference type="EMBL" id="ML995512">
    <property type="protein sequence ID" value="KAF2136771.1"/>
    <property type="molecule type" value="Genomic_DNA"/>
</dbReference>
<sequence length="154" mass="16686">MLVLRVLAAFTASKEIWSDRMAATPRAISLSLTPTIGNDAAAPLEGLGLLSAPANNKHKVSVACLSPPVSSSSRSSLISVTSESFAATAANEEADFITIPKFLYSKETYLFLGFSEEIADNMWQKFLSQSDHRRSDIVVTHQQDILIPLNAAFQ</sequence>
<evidence type="ECO:0000313" key="1">
    <source>
        <dbReference type="EMBL" id="KAF2136771.1"/>
    </source>
</evidence>
<organism evidence="1 2">
    <name type="scientific">Aplosporella prunicola CBS 121167</name>
    <dbReference type="NCBI Taxonomy" id="1176127"/>
    <lineage>
        <taxon>Eukaryota</taxon>
        <taxon>Fungi</taxon>
        <taxon>Dikarya</taxon>
        <taxon>Ascomycota</taxon>
        <taxon>Pezizomycotina</taxon>
        <taxon>Dothideomycetes</taxon>
        <taxon>Dothideomycetes incertae sedis</taxon>
        <taxon>Botryosphaeriales</taxon>
        <taxon>Aplosporellaceae</taxon>
        <taxon>Aplosporella</taxon>
    </lineage>
</organism>
<proteinExistence type="predicted"/>
<evidence type="ECO:0000313" key="2">
    <source>
        <dbReference type="Proteomes" id="UP000799438"/>
    </source>
</evidence>
<reference evidence="1" key="1">
    <citation type="journal article" date="2020" name="Stud. Mycol.">
        <title>101 Dothideomycetes genomes: a test case for predicting lifestyles and emergence of pathogens.</title>
        <authorList>
            <person name="Haridas S."/>
            <person name="Albert R."/>
            <person name="Binder M."/>
            <person name="Bloem J."/>
            <person name="Labutti K."/>
            <person name="Salamov A."/>
            <person name="Andreopoulos B."/>
            <person name="Baker S."/>
            <person name="Barry K."/>
            <person name="Bills G."/>
            <person name="Bluhm B."/>
            <person name="Cannon C."/>
            <person name="Castanera R."/>
            <person name="Culley D."/>
            <person name="Daum C."/>
            <person name="Ezra D."/>
            <person name="Gonzalez J."/>
            <person name="Henrissat B."/>
            <person name="Kuo A."/>
            <person name="Liang C."/>
            <person name="Lipzen A."/>
            <person name="Lutzoni F."/>
            <person name="Magnuson J."/>
            <person name="Mondo S."/>
            <person name="Nolan M."/>
            <person name="Ohm R."/>
            <person name="Pangilinan J."/>
            <person name="Park H.-J."/>
            <person name="Ramirez L."/>
            <person name="Alfaro M."/>
            <person name="Sun H."/>
            <person name="Tritt A."/>
            <person name="Yoshinaga Y."/>
            <person name="Zwiers L.-H."/>
            <person name="Turgeon B."/>
            <person name="Goodwin S."/>
            <person name="Spatafora J."/>
            <person name="Crous P."/>
            <person name="Grigoriev I."/>
        </authorList>
    </citation>
    <scope>NUCLEOTIDE SEQUENCE</scope>
    <source>
        <strain evidence="1">CBS 121167</strain>
    </source>
</reference>
<keyword evidence="2" id="KW-1185">Reference proteome</keyword>
<dbReference type="Proteomes" id="UP000799438">
    <property type="component" value="Unassembled WGS sequence"/>
</dbReference>
<gene>
    <name evidence="1" type="ORF">K452DRAFT_302464</name>
</gene>
<dbReference type="AlphaFoldDB" id="A0A6A6B212"/>
<dbReference type="OrthoDB" id="3943917at2759"/>
<name>A0A6A6B212_9PEZI</name>
<protein>
    <submittedName>
        <fullName evidence="1">Uncharacterized protein</fullName>
    </submittedName>
</protein>
<dbReference type="RefSeq" id="XP_033392489.1">
    <property type="nucleotide sequence ID" value="XM_033542592.1"/>
</dbReference>